<evidence type="ECO:0000256" key="5">
    <source>
        <dbReference type="SAM" id="MobiDB-lite"/>
    </source>
</evidence>
<evidence type="ECO:0000256" key="3">
    <source>
        <dbReference type="ARBA" id="ARBA00023163"/>
    </source>
</evidence>
<feature type="domain" description="HTH tetR-type" evidence="6">
    <location>
        <begin position="29"/>
        <end position="89"/>
    </location>
</feature>
<dbReference type="PRINTS" id="PR00455">
    <property type="entry name" value="HTHTETR"/>
</dbReference>
<keyword evidence="8" id="KW-1185">Reference proteome</keyword>
<keyword evidence="3" id="KW-0804">Transcription</keyword>
<dbReference type="PANTHER" id="PTHR30055:SF234">
    <property type="entry name" value="HTH-TYPE TRANSCRIPTIONAL REGULATOR BETI"/>
    <property type="match status" value="1"/>
</dbReference>
<dbReference type="PANTHER" id="PTHR30055">
    <property type="entry name" value="HTH-TYPE TRANSCRIPTIONAL REGULATOR RUTR"/>
    <property type="match status" value="1"/>
</dbReference>
<dbReference type="EMBL" id="WHPN01000185">
    <property type="protein sequence ID" value="KAF4409686.1"/>
    <property type="molecule type" value="Genomic_DNA"/>
</dbReference>
<evidence type="ECO:0000256" key="1">
    <source>
        <dbReference type="ARBA" id="ARBA00023015"/>
    </source>
</evidence>
<dbReference type="Pfam" id="PF00440">
    <property type="entry name" value="TetR_N"/>
    <property type="match status" value="1"/>
</dbReference>
<sequence>MVNAEPAHPPPATGPSPAAARRRRPPVARPTDEELIEAACSVFGEAGYHETTMDAVAARAGTSKPTLYAHFGSKEDLYRLCADRAAETLAAELVESQRAATGQPLEEQVRAGMIAFFGFATDRPAMYRMLFGDDTAGYATAARERVMSAAAAETALRIRAYAESHRLPSWDAAAELCAWLIVGLAVEGARYALVTRSLDADTAGDFATDFAVAALRHLDPAIAARLDRTPPDAPERAAD</sequence>
<name>A0ABQ7FPJ2_9ACTN</name>
<evidence type="ECO:0000256" key="2">
    <source>
        <dbReference type="ARBA" id="ARBA00023125"/>
    </source>
</evidence>
<evidence type="ECO:0000313" key="8">
    <source>
        <dbReference type="Proteomes" id="UP000621266"/>
    </source>
</evidence>
<dbReference type="SUPFAM" id="SSF48498">
    <property type="entry name" value="Tetracyclin repressor-like, C-terminal domain"/>
    <property type="match status" value="1"/>
</dbReference>
<protein>
    <submittedName>
        <fullName evidence="7">TetR/AcrR family transcriptional regulator</fullName>
    </submittedName>
</protein>
<proteinExistence type="predicted"/>
<evidence type="ECO:0000256" key="4">
    <source>
        <dbReference type="PROSITE-ProRule" id="PRU00335"/>
    </source>
</evidence>
<dbReference type="InterPro" id="IPR050109">
    <property type="entry name" value="HTH-type_TetR-like_transc_reg"/>
</dbReference>
<feature type="region of interest" description="Disordered" evidence="5">
    <location>
        <begin position="1"/>
        <end position="31"/>
    </location>
</feature>
<keyword evidence="2 4" id="KW-0238">DNA-binding</keyword>
<feature type="DNA-binding region" description="H-T-H motif" evidence="4">
    <location>
        <begin position="52"/>
        <end position="71"/>
    </location>
</feature>
<organism evidence="7 8">
    <name type="scientific">Streptomyces lycii</name>
    <dbReference type="NCBI Taxonomy" id="2654337"/>
    <lineage>
        <taxon>Bacteria</taxon>
        <taxon>Bacillati</taxon>
        <taxon>Actinomycetota</taxon>
        <taxon>Actinomycetes</taxon>
        <taxon>Kitasatosporales</taxon>
        <taxon>Streptomycetaceae</taxon>
        <taxon>Streptomyces</taxon>
    </lineage>
</organism>
<comment type="caution">
    <text evidence="7">The sequence shown here is derived from an EMBL/GenBank/DDBJ whole genome shotgun (WGS) entry which is preliminary data.</text>
</comment>
<gene>
    <name evidence="7" type="ORF">GCU69_07725</name>
</gene>
<dbReference type="Gene3D" id="1.10.357.10">
    <property type="entry name" value="Tetracycline Repressor, domain 2"/>
    <property type="match status" value="1"/>
</dbReference>
<evidence type="ECO:0000259" key="6">
    <source>
        <dbReference type="PROSITE" id="PS50977"/>
    </source>
</evidence>
<dbReference type="Proteomes" id="UP000621266">
    <property type="component" value="Unassembled WGS sequence"/>
</dbReference>
<reference evidence="7 8" key="1">
    <citation type="submission" date="2019-10" db="EMBL/GenBank/DDBJ databases">
        <title>Streptomyces tenebrisbrunneis sp.nov., an endogenous actinomycete isolated from of Lycium ruthenicum.</title>
        <authorList>
            <person name="Ma L."/>
        </authorList>
    </citation>
    <scope>NUCLEOTIDE SEQUENCE [LARGE SCALE GENOMIC DNA]</scope>
    <source>
        <strain evidence="7 8">TRM 66187</strain>
    </source>
</reference>
<dbReference type="PROSITE" id="PS50977">
    <property type="entry name" value="HTH_TETR_2"/>
    <property type="match status" value="1"/>
</dbReference>
<dbReference type="InterPro" id="IPR001647">
    <property type="entry name" value="HTH_TetR"/>
</dbReference>
<dbReference type="InterPro" id="IPR009057">
    <property type="entry name" value="Homeodomain-like_sf"/>
</dbReference>
<evidence type="ECO:0000313" key="7">
    <source>
        <dbReference type="EMBL" id="KAF4409686.1"/>
    </source>
</evidence>
<keyword evidence="1" id="KW-0805">Transcription regulation</keyword>
<accession>A0ABQ7FPJ2</accession>
<dbReference type="RefSeq" id="WP_170315799.1">
    <property type="nucleotide sequence ID" value="NZ_WHPN01000185.1"/>
</dbReference>
<dbReference type="InterPro" id="IPR036271">
    <property type="entry name" value="Tet_transcr_reg_TetR-rel_C_sf"/>
</dbReference>
<dbReference type="SUPFAM" id="SSF46689">
    <property type="entry name" value="Homeodomain-like"/>
    <property type="match status" value="1"/>
</dbReference>